<feature type="compositionally biased region" description="Basic residues" evidence="3">
    <location>
        <begin position="466"/>
        <end position="478"/>
    </location>
</feature>
<dbReference type="InterPro" id="IPR038973">
    <property type="entry name" value="MutL/Mlh/Pms-like"/>
</dbReference>
<dbReference type="EMBL" id="JBBWWR010000008">
    <property type="protein sequence ID" value="KAK8962205.1"/>
    <property type="molecule type" value="Genomic_DNA"/>
</dbReference>
<comment type="caution">
    <text evidence="6">The sequence shown here is derived from an EMBL/GenBank/DDBJ whole genome shotgun (WGS) entry which is preliminary data.</text>
</comment>
<dbReference type="InterPro" id="IPR037198">
    <property type="entry name" value="MutL_C_sf"/>
</dbReference>
<dbReference type="CDD" id="cd00782">
    <property type="entry name" value="MutL_Trans"/>
    <property type="match status" value="1"/>
</dbReference>
<organism evidence="6 7">
    <name type="scientific">Platanthera guangdongensis</name>
    <dbReference type="NCBI Taxonomy" id="2320717"/>
    <lineage>
        <taxon>Eukaryota</taxon>
        <taxon>Viridiplantae</taxon>
        <taxon>Streptophyta</taxon>
        <taxon>Embryophyta</taxon>
        <taxon>Tracheophyta</taxon>
        <taxon>Spermatophyta</taxon>
        <taxon>Magnoliopsida</taxon>
        <taxon>Liliopsida</taxon>
        <taxon>Asparagales</taxon>
        <taxon>Orchidaceae</taxon>
        <taxon>Orchidoideae</taxon>
        <taxon>Orchideae</taxon>
        <taxon>Orchidinae</taxon>
        <taxon>Platanthera</taxon>
    </lineage>
</organism>
<name>A0ABR2ME00_9ASPA</name>
<dbReference type="SMART" id="SM01340">
    <property type="entry name" value="DNA_mis_repair"/>
    <property type="match status" value="1"/>
</dbReference>
<dbReference type="InterPro" id="IPR002099">
    <property type="entry name" value="MutL/Mlh/PMS"/>
</dbReference>
<dbReference type="NCBIfam" id="TIGR00585">
    <property type="entry name" value="mutl"/>
    <property type="match status" value="1"/>
</dbReference>
<dbReference type="InterPro" id="IPR042121">
    <property type="entry name" value="MutL_C_regsub"/>
</dbReference>
<dbReference type="SUPFAM" id="SSF118116">
    <property type="entry name" value="DNA mismatch repair protein MutL"/>
    <property type="match status" value="1"/>
</dbReference>
<dbReference type="InterPro" id="IPR014721">
    <property type="entry name" value="Ribsml_uS5_D2-typ_fold_subgr"/>
</dbReference>
<evidence type="ECO:0000259" key="5">
    <source>
        <dbReference type="SMART" id="SM01340"/>
    </source>
</evidence>
<dbReference type="Gene3D" id="3.30.565.10">
    <property type="entry name" value="Histidine kinase-like ATPase, C-terminal domain"/>
    <property type="match status" value="1"/>
</dbReference>
<dbReference type="Gene3D" id="3.30.230.10">
    <property type="match status" value="1"/>
</dbReference>
<dbReference type="InterPro" id="IPR020568">
    <property type="entry name" value="Ribosomal_Su5_D2-typ_SF"/>
</dbReference>
<feature type="region of interest" description="Disordered" evidence="3">
    <location>
        <begin position="456"/>
        <end position="478"/>
    </location>
</feature>
<dbReference type="Pfam" id="PF08676">
    <property type="entry name" value="MutL_C"/>
    <property type="match status" value="1"/>
</dbReference>
<dbReference type="SUPFAM" id="SSF55874">
    <property type="entry name" value="ATPase domain of HSP90 chaperone/DNA topoisomerase II/histidine kinase"/>
    <property type="match status" value="1"/>
</dbReference>
<sequence length="1188" mass="133797">MKEIRRLSRNVHESLRSSTFLFDLPRVVDELVYNSLDAGSTKVVVSLSVGSCYVKVEDDGCGVTRDGLIILGERYTSSKVHFLTDTSSATETLGFRGEALSSISDISLVEIRSKARGKPNAYCKIIKSSKCLFFGIDDQREDVGTTVIVRDLFYNQPIRRKFMQSSHRKVMHYAKKCVLRIALVHPQVSFKVIDIEGEHKLLCTIPASSPLPLVTDSFGNEVSSLLREIICSGPALTLSGYISGPTDAFSAKVLQYIYINSRFVCKGPIHNLINSLATSFQSTIANWRDNSANHGPKRQKIQGYPAYLLNLCCHMSSYDLSFEPSKTRVEFKDWGAVLLFFEESIMPYWKQFTSNPFQGGSAASEASFHENGRDDMLSEGISRSYNLKVMRDITPVHKDSNSSSRNINHVDIFFDDANNYQEPNLLIDDQEDFCSLPMRCHSKDSDVEVVKSFSHHEVNSLQGSSKNRKQSRYMSRKRREPHGMVYDNYNFPLACDSVPSKTYSPLENERVNSASCSTSCVFHKDSDFLKEPSDEVEGTVGANLYNECLHVRDNVIFKRNMGNTLLQEKMNLQQPVIGVIRKCQKSTQQDTPLGCKASPFFHDWAFLTEETNLGHGIVADVDSDSRLEYSFHNDYKNPFIARTTPRIQDIMHDSTLIENHVYALGTSYQHYAIEEKNAEFLDFVSNEFGVVLPALNCTSNSMSDCRFSSSPKENLQHDCPLDQFAPNNDGSTFLLNEERDSLLSESSSIQCEEGYNTSFLNFAKQIHGHAVESSSNNKEFQMSLTSEVRESRLWRSQSAPPFYNGKKKFPTLNCLPTDYSKEKFTMKSYHAIDETEPFSASQPCTEPITKFSQPCSREFKYGKLNQNNMIEIPTCEGFDNGSATDELDLASASLSKWRAGILQPAFNNDGVRPHEVDVLDISSGLLHLSGNSMVPTSINKGCFENAKVLQQLDQKFIPVVAGGTLVIIDQHAADERIRLEELRKKVLHGDLCSSTYLNPVHELILPEMGYQLLHKYEEQIKKWGWIYNSHSQHSESFSMSMNFLRPHKCRATLVAVPRILGTDLMGKDLLEYIEQLVETDGSSMIPPAVIRILNYKACRGAIMFGDALLPSECSLIVEELKATSLCFQCAHGRPTTVPLVNMAALQEQLARLGKMAGQPEEWHGLRRHTPSFHRARQRLELCENLVPG</sequence>
<evidence type="ECO:0000313" key="6">
    <source>
        <dbReference type="EMBL" id="KAK8962205.1"/>
    </source>
</evidence>
<dbReference type="Proteomes" id="UP001412067">
    <property type="component" value="Unassembled WGS sequence"/>
</dbReference>
<dbReference type="SUPFAM" id="SSF54211">
    <property type="entry name" value="Ribosomal protein S5 domain 2-like"/>
    <property type="match status" value="1"/>
</dbReference>
<dbReference type="Gene3D" id="3.30.1540.20">
    <property type="entry name" value="MutL, C-terminal domain, dimerisation subdomain"/>
    <property type="match status" value="1"/>
</dbReference>
<evidence type="ECO:0000259" key="4">
    <source>
        <dbReference type="SMART" id="SM00853"/>
    </source>
</evidence>
<dbReference type="Pfam" id="PF13589">
    <property type="entry name" value="HATPase_c_3"/>
    <property type="match status" value="1"/>
</dbReference>
<protein>
    <submittedName>
        <fullName evidence="6">DNA mismatch repair protein MLH3</fullName>
    </submittedName>
</protein>
<dbReference type="InterPro" id="IPR014790">
    <property type="entry name" value="MutL_C"/>
</dbReference>
<gene>
    <name evidence="6" type="primary">MLH3</name>
    <name evidence="6" type="ORF">KSP40_PGU015221</name>
</gene>
<evidence type="ECO:0000256" key="1">
    <source>
        <dbReference type="ARBA" id="ARBA00006082"/>
    </source>
</evidence>
<dbReference type="Pfam" id="PF01119">
    <property type="entry name" value="DNA_mis_repair"/>
    <property type="match status" value="1"/>
</dbReference>
<dbReference type="InterPro" id="IPR036890">
    <property type="entry name" value="HATPase_C_sf"/>
</dbReference>
<dbReference type="PANTHER" id="PTHR10073">
    <property type="entry name" value="DNA MISMATCH REPAIR PROTEIN MLH, PMS, MUTL"/>
    <property type="match status" value="1"/>
</dbReference>
<dbReference type="SMART" id="SM00853">
    <property type="entry name" value="MutL_C"/>
    <property type="match status" value="1"/>
</dbReference>
<feature type="domain" description="MutL C-terminal dimerisation" evidence="4">
    <location>
        <begin position="948"/>
        <end position="1108"/>
    </location>
</feature>
<dbReference type="Gene3D" id="3.30.1370.100">
    <property type="entry name" value="MutL, C-terminal domain, regulatory subdomain"/>
    <property type="match status" value="1"/>
</dbReference>
<evidence type="ECO:0000256" key="3">
    <source>
        <dbReference type="SAM" id="MobiDB-lite"/>
    </source>
</evidence>
<keyword evidence="7" id="KW-1185">Reference proteome</keyword>
<dbReference type="InterPro" id="IPR014762">
    <property type="entry name" value="DNA_mismatch_repair_CS"/>
</dbReference>
<dbReference type="PANTHER" id="PTHR10073:SF47">
    <property type="entry name" value="DNA MISMATCH REPAIR PROTEIN MLH3"/>
    <property type="match status" value="1"/>
</dbReference>
<keyword evidence="2" id="KW-0227">DNA damage</keyword>
<reference evidence="6 7" key="1">
    <citation type="journal article" date="2022" name="Nat. Plants">
        <title>Genomes of leafy and leafless Platanthera orchids illuminate the evolution of mycoheterotrophy.</title>
        <authorList>
            <person name="Li M.H."/>
            <person name="Liu K.W."/>
            <person name="Li Z."/>
            <person name="Lu H.C."/>
            <person name="Ye Q.L."/>
            <person name="Zhang D."/>
            <person name="Wang J.Y."/>
            <person name="Li Y.F."/>
            <person name="Zhong Z.M."/>
            <person name="Liu X."/>
            <person name="Yu X."/>
            <person name="Liu D.K."/>
            <person name="Tu X.D."/>
            <person name="Liu B."/>
            <person name="Hao Y."/>
            <person name="Liao X.Y."/>
            <person name="Jiang Y.T."/>
            <person name="Sun W.H."/>
            <person name="Chen J."/>
            <person name="Chen Y.Q."/>
            <person name="Ai Y."/>
            <person name="Zhai J.W."/>
            <person name="Wu S.S."/>
            <person name="Zhou Z."/>
            <person name="Hsiao Y.Y."/>
            <person name="Wu W.L."/>
            <person name="Chen Y.Y."/>
            <person name="Lin Y.F."/>
            <person name="Hsu J.L."/>
            <person name="Li C.Y."/>
            <person name="Wang Z.W."/>
            <person name="Zhao X."/>
            <person name="Zhong W.Y."/>
            <person name="Ma X.K."/>
            <person name="Ma L."/>
            <person name="Huang J."/>
            <person name="Chen G.Z."/>
            <person name="Huang M.Z."/>
            <person name="Huang L."/>
            <person name="Peng D.H."/>
            <person name="Luo Y.B."/>
            <person name="Zou S.Q."/>
            <person name="Chen S.P."/>
            <person name="Lan S."/>
            <person name="Tsai W.C."/>
            <person name="Van de Peer Y."/>
            <person name="Liu Z.J."/>
        </authorList>
    </citation>
    <scope>NUCLEOTIDE SEQUENCE [LARGE SCALE GENOMIC DNA]</scope>
    <source>
        <strain evidence="6">Lor288</strain>
    </source>
</reference>
<accession>A0ABR2ME00</accession>
<evidence type="ECO:0000256" key="2">
    <source>
        <dbReference type="ARBA" id="ARBA00022763"/>
    </source>
</evidence>
<dbReference type="PROSITE" id="PS00058">
    <property type="entry name" value="DNA_MISMATCH_REPAIR_1"/>
    <property type="match status" value="1"/>
</dbReference>
<proteinExistence type="inferred from homology"/>
<evidence type="ECO:0000313" key="7">
    <source>
        <dbReference type="Proteomes" id="UP001412067"/>
    </source>
</evidence>
<dbReference type="InterPro" id="IPR013507">
    <property type="entry name" value="DNA_mismatch_S5_2-like"/>
</dbReference>
<comment type="similarity">
    <text evidence="1">Belongs to the DNA mismatch repair MutL/HexB family.</text>
</comment>
<feature type="domain" description="DNA mismatch repair protein S5" evidence="5">
    <location>
        <begin position="214"/>
        <end position="350"/>
    </location>
</feature>
<dbReference type="InterPro" id="IPR042120">
    <property type="entry name" value="MutL_C_dimsub"/>
</dbReference>